<gene>
    <name evidence="3" type="ORF">PHYSODRAFT_261029</name>
</gene>
<evidence type="ECO:0000256" key="1">
    <source>
        <dbReference type="SAM" id="Coils"/>
    </source>
</evidence>
<evidence type="ECO:0000256" key="2">
    <source>
        <dbReference type="SAM" id="MobiDB-lite"/>
    </source>
</evidence>
<proteinExistence type="predicted"/>
<sequence>MERKDRKRRAVEAAPPPELVSPTITNLVSTIRESNVGLKDTITSLHEQISNAKKQLTDVTEECAKYEDEVKYLHPDAVLDRVRMKLWHHGDLGLFRDVIDPNSRESVVGGGRSLYFSESAPKKGGLKPPMSNSWEDELSPKHENEDEEVTIPALPPMKTTAPDTDEVDARAGEKDDGYVEVQVPRDEEDQVKTTPEEEAMTTNGQEITASEPLEKELEDLEQEITETELMNGSPEV</sequence>
<dbReference type="GeneID" id="20639244"/>
<protein>
    <submittedName>
        <fullName evidence="3">Uncharacterized protein</fullName>
    </submittedName>
</protein>
<evidence type="ECO:0000313" key="4">
    <source>
        <dbReference type="Proteomes" id="UP000002640"/>
    </source>
</evidence>
<dbReference type="OMA" id="ECAKYED"/>
<keyword evidence="1" id="KW-0175">Coiled coil</keyword>
<dbReference type="Proteomes" id="UP000002640">
    <property type="component" value="Unassembled WGS sequence"/>
</dbReference>
<feature type="coiled-coil region" evidence="1">
    <location>
        <begin position="42"/>
        <end position="69"/>
    </location>
</feature>
<feature type="region of interest" description="Disordered" evidence="2">
    <location>
        <begin position="118"/>
        <end position="219"/>
    </location>
</feature>
<reference evidence="3 4" key="1">
    <citation type="journal article" date="2006" name="Science">
        <title>Phytophthora genome sequences uncover evolutionary origins and mechanisms of pathogenesis.</title>
        <authorList>
            <person name="Tyler B.M."/>
            <person name="Tripathy S."/>
            <person name="Zhang X."/>
            <person name="Dehal P."/>
            <person name="Jiang R.H."/>
            <person name="Aerts A."/>
            <person name="Arredondo F.D."/>
            <person name="Baxter L."/>
            <person name="Bensasson D."/>
            <person name="Beynon J.L."/>
            <person name="Chapman J."/>
            <person name="Damasceno C.M."/>
            <person name="Dorrance A.E."/>
            <person name="Dou D."/>
            <person name="Dickerman A.W."/>
            <person name="Dubchak I.L."/>
            <person name="Garbelotto M."/>
            <person name="Gijzen M."/>
            <person name="Gordon S.G."/>
            <person name="Govers F."/>
            <person name="Grunwald N.J."/>
            <person name="Huang W."/>
            <person name="Ivors K.L."/>
            <person name="Jones R.W."/>
            <person name="Kamoun S."/>
            <person name="Krampis K."/>
            <person name="Lamour K.H."/>
            <person name="Lee M.K."/>
            <person name="McDonald W.H."/>
            <person name="Medina M."/>
            <person name="Meijer H.J."/>
            <person name="Nordberg E.K."/>
            <person name="Maclean D.J."/>
            <person name="Ospina-Giraldo M.D."/>
            <person name="Morris P.F."/>
            <person name="Phuntumart V."/>
            <person name="Putnam N.H."/>
            <person name="Rash S."/>
            <person name="Rose J.K."/>
            <person name="Sakihama Y."/>
            <person name="Salamov A.A."/>
            <person name="Savidor A."/>
            <person name="Scheuring C.F."/>
            <person name="Smith B.M."/>
            <person name="Sobral B.W."/>
            <person name="Terry A."/>
            <person name="Torto-Alalibo T.A."/>
            <person name="Win J."/>
            <person name="Xu Z."/>
            <person name="Zhang H."/>
            <person name="Grigoriev I.V."/>
            <person name="Rokhsar D.S."/>
            <person name="Boore J.L."/>
        </authorList>
    </citation>
    <scope>NUCLEOTIDE SEQUENCE [LARGE SCALE GENOMIC DNA]</scope>
    <source>
        <strain evidence="3 4">P6497</strain>
    </source>
</reference>
<dbReference type="KEGG" id="psoj:PHYSODRAFT_261029"/>
<dbReference type="RefSeq" id="XP_009536976.1">
    <property type="nucleotide sequence ID" value="XM_009538681.1"/>
</dbReference>
<accession>G5A9Y0</accession>
<name>G5A9Y0_PHYSP</name>
<keyword evidence="4" id="KW-1185">Reference proteome</keyword>
<dbReference type="AlphaFoldDB" id="G5A9Y0"/>
<evidence type="ECO:0000313" key="3">
    <source>
        <dbReference type="EMBL" id="EGZ07410.1"/>
    </source>
</evidence>
<dbReference type="InParanoid" id="G5A9Y0"/>
<dbReference type="EMBL" id="JH159162">
    <property type="protein sequence ID" value="EGZ07410.1"/>
    <property type="molecule type" value="Genomic_DNA"/>
</dbReference>
<feature type="compositionally biased region" description="Basic and acidic residues" evidence="2">
    <location>
        <begin position="167"/>
        <end position="177"/>
    </location>
</feature>
<organism evidence="3 4">
    <name type="scientific">Phytophthora sojae (strain P6497)</name>
    <name type="common">Soybean stem and root rot agent</name>
    <name type="synonym">Phytophthora megasperma f. sp. glycines</name>
    <dbReference type="NCBI Taxonomy" id="1094619"/>
    <lineage>
        <taxon>Eukaryota</taxon>
        <taxon>Sar</taxon>
        <taxon>Stramenopiles</taxon>
        <taxon>Oomycota</taxon>
        <taxon>Peronosporomycetes</taxon>
        <taxon>Peronosporales</taxon>
        <taxon>Peronosporaceae</taxon>
        <taxon>Phytophthora</taxon>
    </lineage>
</organism>